<evidence type="ECO:0000256" key="1">
    <source>
        <dbReference type="PIRNR" id="PIRNR006386"/>
    </source>
</evidence>
<dbReference type="InterPro" id="IPR036249">
    <property type="entry name" value="Thioredoxin-like_sf"/>
</dbReference>
<protein>
    <recommendedName>
        <fullName evidence="1">2-hydroxychromene-2-carboxylate isomerase</fullName>
        <ecNumber evidence="1">5.99.1.4</ecNumber>
    </recommendedName>
</protein>
<feature type="domain" description="DSBA-like thioredoxin" evidence="3">
    <location>
        <begin position="4"/>
        <end position="195"/>
    </location>
</feature>
<comment type="similarity">
    <text evidence="1">Belongs to the GST superfamily. NadH family.</text>
</comment>
<dbReference type="GO" id="GO:1901170">
    <property type="term" value="P:naphthalene catabolic process"/>
    <property type="evidence" value="ECO:0007669"/>
    <property type="project" value="InterPro"/>
</dbReference>
<sequence>MVDIDYYFSLISPYAYLGHAAVLEAAQASGARLVYKPVRIFELFAANGGLPLGQRAPARQRYRLYELQRAREQRALPLNLTPKFFPVDPGLADRCAIALVEGGADPAAYMDAAFRAIWAHDQDLADRDTVARLLRDHGHDAEATIAAAETAEVAARYQDYTAQAIAADLPGLPGYVLRGEPFWGQDRVEALREALLSARAPYRIDDGGRAS</sequence>
<dbReference type="KEGG" id="lab:LA76x_1453"/>
<dbReference type="PIRSF" id="PIRSF006386">
    <property type="entry name" value="HCCAis_GSTk"/>
    <property type="match status" value="1"/>
</dbReference>
<dbReference type="GO" id="GO:0004602">
    <property type="term" value="F:glutathione peroxidase activity"/>
    <property type="evidence" value="ECO:0007669"/>
    <property type="project" value="TreeGrafter"/>
</dbReference>
<dbReference type="Proteomes" id="UP000060787">
    <property type="component" value="Chromosome"/>
</dbReference>
<dbReference type="PANTHER" id="PTHR42943">
    <property type="entry name" value="GLUTATHIONE S-TRANSFERASE KAPPA"/>
    <property type="match status" value="1"/>
</dbReference>
<dbReference type="Gene3D" id="3.40.30.10">
    <property type="entry name" value="Glutaredoxin"/>
    <property type="match status" value="1"/>
</dbReference>
<dbReference type="STRING" id="84531.LA76x_1453"/>
<organism evidence="4 5">
    <name type="scientific">Lysobacter antibioticus</name>
    <dbReference type="NCBI Taxonomy" id="84531"/>
    <lineage>
        <taxon>Bacteria</taxon>
        <taxon>Pseudomonadati</taxon>
        <taxon>Pseudomonadota</taxon>
        <taxon>Gammaproteobacteria</taxon>
        <taxon>Lysobacterales</taxon>
        <taxon>Lysobacteraceae</taxon>
        <taxon>Lysobacter</taxon>
    </lineage>
</organism>
<feature type="active site" description="Nucleophile" evidence="2">
    <location>
        <position position="12"/>
    </location>
</feature>
<dbReference type="GO" id="GO:0006749">
    <property type="term" value="P:glutathione metabolic process"/>
    <property type="evidence" value="ECO:0007669"/>
    <property type="project" value="TreeGrafter"/>
</dbReference>
<dbReference type="InterPro" id="IPR051924">
    <property type="entry name" value="GST_Kappa/NadH"/>
</dbReference>
<keyword evidence="1" id="KW-0413">Isomerase</keyword>
<dbReference type="CDD" id="cd03022">
    <property type="entry name" value="DsbA_HCCA_Iso"/>
    <property type="match status" value="1"/>
</dbReference>
<dbReference type="EMBL" id="CP011129">
    <property type="protein sequence ID" value="ALN79609.1"/>
    <property type="molecule type" value="Genomic_DNA"/>
</dbReference>
<dbReference type="InterPro" id="IPR014440">
    <property type="entry name" value="HCCAis_GSTk"/>
</dbReference>
<evidence type="ECO:0000313" key="5">
    <source>
        <dbReference type="Proteomes" id="UP000060787"/>
    </source>
</evidence>
<dbReference type="eggNOG" id="COG3917">
    <property type="taxonomic scope" value="Bacteria"/>
</dbReference>
<evidence type="ECO:0000313" key="4">
    <source>
        <dbReference type="EMBL" id="ALN79609.1"/>
    </source>
</evidence>
<dbReference type="GO" id="GO:0004364">
    <property type="term" value="F:glutathione transferase activity"/>
    <property type="evidence" value="ECO:0007669"/>
    <property type="project" value="TreeGrafter"/>
</dbReference>
<dbReference type="AlphaFoldDB" id="A0A0S2F7R9"/>
<dbReference type="GO" id="GO:0018845">
    <property type="term" value="F:2-hydroxychromene-2-carboxylate isomerase activity"/>
    <property type="evidence" value="ECO:0007669"/>
    <property type="project" value="UniProtKB-UniRule"/>
</dbReference>
<dbReference type="SUPFAM" id="SSF52833">
    <property type="entry name" value="Thioredoxin-like"/>
    <property type="match status" value="1"/>
</dbReference>
<dbReference type="EC" id="5.99.1.4" evidence="1"/>
<dbReference type="RefSeq" id="WP_057917169.1">
    <property type="nucleotide sequence ID" value="NZ_CP011129.1"/>
</dbReference>
<evidence type="ECO:0000259" key="3">
    <source>
        <dbReference type="Pfam" id="PF01323"/>
    </source>
</evidence>
<name>A0A0S2F7R9_LYSAN</name>
<reference evidence="4 5" key="1">
    <citation type="journal article" date="2015" name="BMC Genomics">
        <title>Comparative genomics and metabolic profiling of the genus Lysobacter.</title>
        <authorList>
            <person name="de Bruijn I."/>
            <person name="Cheng X."/>
            <person name="de Jager V."/>
            <person name="Exposito R.G."/>
            <person name="Watrous J."/>
            <person name="Patel N."/>
            <person name="Postma J."/>
            <person name="Dorrestein P.C."/>
            <person name="Kobayashi D."/>
            <person name="Raaijmakers J.M."/>
        </authorList>
    </citation>
    <scope>NUCLEOTIDE SEQUENCE [LARGE SCALE GENOMIC DNA]</scope>
    <source>
        <strain evidence="4 5">76</strain>
    </source>
</reference>
<dbReference type="InterPro" id="IPR044087">
    <property type="entry name" value="NahD-like"/>
</dbReference>
<accession>A0A0S2F7R9</accession>
<dbReference type="PATRIC" id="fig|84531.8.peg.1482"/>
<dbReference type="Pfam" id="PF01323">
    <property type="entry name" value="DSBA"/>
    <property type="match status" value="1"/>
</dbReference>
<gene>
    <name evidence="4" type="ORF">LA76x_1453</name>
</gene>
<dbReference type="PANTHER" id="PTHR42943:SF13">
    <property type="entry name" value="GLUTATHIONE S-TRANSFERASE KAPPA-RELATED"/>
    <property type="match status" value="1"/>
</dbReference>
<evidence type="ECO:0000256" key="2">
    <source>
        <dbReference type="PIRSR" id="PIRSR006386-1"/>
    </source>
</evidence>
<keyword evidence="5" id="KW-1185">Reference proteome</keyword>
<dbReference type="InterPro" id="IPR001853">
    <property type="entry name" value="DSBA-like_thioredoxin_dom"/>
</dbReference>
<comment type="catalytic activity">
    <reaction evidence="1">
        <text>2-hydroxychromene-2-carboxylate = (3E)-4-(2-hydroxyphenyl)-2-oxobut-3-enoate</text>
        <dbReference type="Rhea" id="RHEA:27401"/>
        <dbReference type="ChEBI" id="CHEBI:59350"/>
        <dbReference type="ChEBI" id="CHEBI:59353"/>
        <dbReference type="EC" id="5.99.1.4"/>
    </reaction>
</comment>
<proteinExistence type="inferred from homology"/>